<dbReference type="AlphaFoldDB" id="A0A8R7TEB7"/>
<evidence type="ECO:0000313" key="3">
    <source>
        <dbReference type="Proteomes" id="UP000015106"/>
    </source>
</evidence>
<sequence length="60" mass="6800">MRPQKWNSLGGSSHDDSMNHSAPLCPAHNSHQRAFPQRAHPRALCLAHHPLHYHPCHHVS</sequence>
<evidence type="ECO:0000256" key="1">
    <source>
        <dbReference type="SAM" id="MobiDB-lite"/>
    </source>
</evidence>
<reference evidence="2" key="3">
    <citation type="submission" date="2022-06" db="UniProtKB">
        <authorList>
            <consortium name="EnsemblPlants"/>
        </authorList>
    </citation>
    <scope>IDENTIFICATION</scope>
</reference>
<keyword evidence="3" id="KW-1185">Reference proteome</keyword>
<evidence type="ECO:0000313" key="2">
    <source>
        <dbReference type="EnsemblPlants" id="TuG1812G0200001428.01.T01.cds396357"/>
    </source>
</evidence>
<reference evidence="2" key="2">
    <citation type="submission" date="2018-03" db="EMBL/GenBank/DDBJ databases">
        <title>The Triticum urartu genome reveals the dynamic nature of wheat genome evolution.</title>
        <authorList>
            <person name="Ling H."/>
            <person name="Ma B."/>
            <person name="Shi X."/>
            <person name="Liu H."/>
            <person name="Dong L."/>
            <person name="Sun H."/>
            <person name="Cao Y."/>
            <person name="Gao Q."/>
            <person name="Zheng S."/>
            <person name="Li Y."/>
            <person name="Yu Y."/>
            <person name="Du H."/>
            <person name="Qi M."/>
            <person name="Li Y."/>
            <person name="Yu H."/>
            <person name="Cui Y."/>
            <person name="Wang N."/>
            <person name="Chen C."/>
            <person name="Wu H."/>
            <person name="Zhao Y."/>
            <person name="Zhang J."/>
            <person name="Li Y."/>
            <person name="Zhou W."/>
            <person name="Zhang B."/>
            <person name="Hu W."/>
            <person name="Eijk M."/>
            <person name="Tang J."/>
            <person name="Witsenboer H."/>
            <person name="Zhao S."/>
            <person name="Li Z."/>
            <person name="Zhang A."/>
            <person name="Wang D."/>
            <person name="Liang C."/>
        </authorList>
    </citation>
    <scope>NUCLEOTIDE SEQUENCE [LARGE SCALE GENOMIC DNA]</scope>
    <source>
        <strain evidence="2">cv. G1812</strain>
    </source>
</reference>
<organism evidence="2 3">
    <name type="scientific">Triticum urartu</name>
    <name type="common">Red wild einkorn</name>
    <name type="synonym">Crithodium urartu</name>
    <dbReference type="NCBI Taxonomy" id="4572"/>
    <lineage>
        <taxon>Eukaryota</taxon>
        <taxon>Viridiplantae</taxon>
        <taxon>Streptophyta</taxon>
        <taxon>Embryophyta</taxon>
        <taxon>Tracheophyta</taxon>
        <taxon>Spermatophyta</taxon>
        <taxon>Magnoliopsida</taxon>
        <taxon>Liliopsida</taxon>
        <taxon>Poales</taxon>
        <taxon>Poaceae</taxon>
        <taxon>BOP clade</taxon>
        <taxon>Pooideae</taxon>
        <taxon>Triticodae</taxon>
        <taxon>Triticeae</taxon>
        <taxon>Triticinae</taxon>
        <taxon>Triticum</taxon>
    </lineage>
</organism>
<dbReference type="Proteomes" id="UP000015106">
    <property type="component" value="Chromosome 2"/>
</dbReference>
<protein>
    <submittedName>
        <fullName evidence="2">Uncharacterized protein</fullName>
    </submittedName>
</protein>
<accession>A0A8R7TEB7</accession>
<reference evidence="3" key="1">
    <citation type="journal article" date="2013" name="Nature">
        <title>Draft genome of the wheat A-genome progenitor Triticum urartu.</title>
        <authorList>
            <person name="Ling H.Q."/>
            <person name="Zhao S."/>
            <person name="Liu D."/>
            <person name="Wang J."/>
            <person name="Sun H."/>
            <person name="Zhang C."/>
            <person name="Fan H."/>
            <person name="Li D."/>
            <person name="Dong L."/>
            <person name="Tao Y."/>
            <person name="Gao C."/>
            <person name="Wu H."/>
            <person name="Li Y."/>
            <person name="Cui Y."/>
            <person name="Guo X."/>
            <person name="Zheng S."/>
            <person name="Wang B."/>
            <person name="Yu K."/>
            <person name="Liang Q."/>
            <person name="Yang W."/>
            <person name="Lou X."/>
            <person name="Chen J."/>
            <person name="Feng M."/>
            <person name="Jian J."/>
            <person name="Zhang X."/>
            <person name="Luo G."/>
            <person name="Jiang Y."/>
            <person name="Liu J."/>
            <person name="Wang Z."/>
            <person name="Sha Y."/>
            <person name="Zhang B."/>
            <person name="Wu H."/>
            <person name="Tang D."/>
            <person name="Shen Q."/>
            <person name="Xue P."/>
            <person name="Zou S."/>
            <person name="Wang X."/>
            <person name="Liu X."/>
            <person name="Wang F."/>
            <person name="Yang Y."/>
            <person name="An X."/>
            <person name="Dong Z."/>
            <person name="Zhang K."/>
            <person name="Zhang X."/>
            <person name="Luo M.C."/>
            <person name="Dvorak J."/>
            <person name="Tong Y."/>
            <person name="Wang J."/>
            <person name="Yang H."/>
            <person name="Li Z."/>
            <person name="Wang D."/>
            <person name="Zhang A."/>
            <person name="Wang J."/>
        </authorList>
    </citation>
    <scope>NUCLEOTIDE SEQUENCE</scope>
    <source>
        <strain evidence="3">cv. G1812</strain>
    </source>
</reference>
<feature type="region of interest" description="Disordered" evidence="1">
    <location>
        <begin position="1"/>
        <end position="37"/>
    </location>
</feature>
<dbReference type="EnsemblPlants" id="TuG1812G0200001428.01.T01">
    <property type="protein sequence ID" value="TuG1812G0200001428.01.T01.cds396357"/>
    <property type="gene ID" value="TuG1812G0200001428.01"/>
</dbReference>
<name>A0A8R7TEB7_TRIUA</name>
<proteinExistence type="predicted"/>
<dbReference type="Gramene" id="TuG1812G0200001428.01.T01">
    <property type="protein sequence ID" value="TuG1812G0200001428.01.T01.cds396357"/>
    <property type="gene ID" value="TuG1812G0200001428.01"/>
</dbReference>
<feature type="compositionally biased region" description="Polar residues" evidence="1">
    <location>
        <begin position="1"/>
        <end position="11"/>
    </location>
</feature>